<dbReference type="GO" id="GO:0016020">
    <property type="term" value="C:membrane"/>
    <property type="evidence" value="ECO:0007669"/>
    <property type="project" value="UniProtKB-SubCell"/>
</dbReference>
<keyword evidence="7" id="KW-0067">ATP-binding</keyword>
<gene>
    <name evidence="12" type="ORF">POCTA_138.1.T0770090</name>
</gene>
<organism evidence="12 13">
    <name type="scientific">Paramecium octaurelia</name>
    <dbReference type="NCBI Taxonomy" id="43137"/>
    <lineage>
        <taxon>Eukaryota</taxon>
        <taxon>Sar</taxon>
        <taxon>Alveolata</taxon>
        <taxon>Ciliophora</taxon>
        <taxon>Intramacronucleata</taxon>
        <taxon>Oligohymenophorea</taxon>
        <taxon>Peniculida</taxon>
        <taxon>Parameciidae</taxon>
        <taxon>Paramecium</taxon>
    </lineage>
</organism>
<dbReference type="Pfam" id="PF09801">
    <property type="entry name" value="SYS1"/>
    <property type="match status" value="1"/>
</dbReference>
<evidence type="ECO:0000313" key="12">
    <source>
        <dbReference type="EMBL" id="CAD8181553.1"/>
    </source>
</evidence>
<feature type="transmembrane region" description="Helical" evidence="10">
    <location>
        <begin position="1168"/>
        <end position="1186"/>
    </location>
</feature>
<keyword evidence="8 10" id="KW-1133">Transmembrane helix</keyword>
<dbReference type="InterPro" id="IPR050660">
    <property type="entry name" value="NEK_Ser/Thr_kinase"/>
</dbReference>
<keyword evidence="3 10" id="KW-0812">Transmembrane</keyword>
<evidence type="ECO:0000256" key="3">
    <source>
        <dbReference type="ARBA" id="ARBA00022692"/>
    </source>
</evidence>
<dbReference type="SMART" id="SM00220">
    <property type="entry name" value="S_TKc"/>
    <property type="match status" value="1"/>
</dbReference>
<keyword evidence="13" id="KW-1185">Reference proteome</keyword>
<feature type="transmembrane region" description="Helical" evidence="10">
    <location>
        <begin position="1348"/>
        <end position="1368"/>
    </location>
</feature>
<keyword evidence="5" id="KW-0547">Nucleotide-binding</keyword>
<dbReference type="EMBL" id="CAJJDP010000076">
    <property type="protein sequence ID" value="CAD8181553.1"/>
    <property type="molecule type" value="Genomic_DNA"/>
</dbReference>
<proteinExistence type="predicted"/>
<evidence type="ECO:0000256" key="6">
    <source>
        <dbReference type="ARBA" id="ARBA00022777"/>
    </source>
</evidence>
<keyword evidence="2" id="KW-0808">Transferase</keyword>
<dbReference type="InterPro" id="IPR019185">
    <property type="entry name" value="Integral_membrane_SYS1-rel"/>
</dbReference>
<feature type="transmembrane region" description="Helical" evidence="10">
    <location>
        <begin position="1283"/>
        <end position="1302"/>
    </location>
</feature>
<feature type="transmembrane region" description="Helical" evidence="10">
    <location>
        <begin position="1374"/>
        <end position="1395"/>
    </location>
</feature>
<dbReference type="PROSITE" id="PS50011">
    <property type="entry name" value="PROTEIN_KINASE_DOM"/>
    <property type="match status" value="1"/>
</dbReference>
<keyword evidence="4" id="KW-0677">Repeat</keyword>
<evidence type="ECO:0000256" key="4">
    <source>
        <dbReference type="ARBA" id="ARBA00022737"/>
    </source>
</evidence>
<dbReference type="InterPro" id="IPR003409">
    <property type="entry name" value="MORN"/>
</dbReference>
<dbReference type="SMART" id="SM00698">
    <property type="entry name" value="MORN"/>
    <property type="match status" value="2"/>
</dbReference>
<evidence type="ECO:0000256" key="5">
    <source>
        <dbReference type="ARBA" id="ARBA00022741"/>
    </source>
</evidence>
<dbReference type="GO" id="GO:0004674">
    <property type="term" value="F:protein serine/threonine kinase activity"/>
    <property type="evidence" value="ECO:0007669"/>
    <property type="project" value="TreeGrafter"/>
</dbReference>
<dbReference type="PANTHER" id="PTHR43671">
    <property type="entry name" value="SERINE/THREONINE-PROTEIN KINASE NEK"/>
    <property type="match status" value="1"/>
</dbReference>
<evidence type="ECO:0000256" key="9">
    <source>
        <dbReference type="ARBA" id="ARBA00023136"/>
    </source>
</evidence>
<dbReference type="OrthoDB" id="302504at2759"/>
<feature type="domain" description="Protein kinase" evidence="11">
    <location>
        <begin position="166"/>
        <end position="465"/>
    </location>
</feature>
<dbReference type="OMA" id="EDFIICD"/>
<evidence type="ECO:0000256" key="7">
    <source>
        <dbReference type="ARBA" id="ARBA00022840"/>
    </source>
</evidence>
<dbReference type="GO" id="GO:0005524">
    <property type="term" value="F:ATP binding"/>
    <property type="evidence" value="ECO:0007669"/>
    <property type="project" value="UniProtKB-KW"/>
</dbReference>
<evidence type="ECO:0000256" key="10">
    <source>
        <dbReference type="SAM" id="Phobius"/>
    </source>
</evidence>
<comment type="subcellular location">
    <subcellularLocation>
        <location evidence="1">Membrane</location>
        <topology evidence="1">Multi-pass membrane protein</topology>
    </subcellularLocation>
</comment>
<evidence type="ECO:0000313" key="13">
    <source>
        <dbReference type="Proteomes" id="UP000683925"/>
    </source>
</evidence>
<evidence type="ECO:0000256" key="2">
    <source>
        <dbReference type="ARBA" id="ARBA00022679"/>
    </source>
</evidence>
<comment type="caution">
    <text evidence="12">The sequence shown here is derived from an EMBL/GenBank/DDBJ whole genome shotgun (WGS) entry which is preliminary data.</text>
</comment>
<accession>A0A8S1VYR4</accession>
<keyword evidence="9 10" id="KW-0472">Membrane</keyword>
<reference evidence="12" key="1">
    <citation type="submission" date="2021-01" db="EMBL/GenBank/DDBJ databases">
        <authorList>
            <consortium name="Genoscope - CEA"/>
            <person name="William W."/>
        </authorList>
    </citation>
    <scope>NUCLEOTIDE SEQUENCE</scope>
</reference>
<name>A0A8S1VYR4_PAROT</name>
<protein>
    <recommendedName>
        <fullName evidence="11">Protein kinase domain-containing protein</fullName>
    </recommendedName>
</protein>
<sequence length="1431" mass="167852">MDYLLNNIEVEIDLDQSEDSIYSMCFKVYNKNLQTFWMVEHKPEEVSKFALDVFSTQMPEESSEIFPWLLDLCTKVNRYKNNDPHILDFFKSKPMEMKRKQSKKRSLSTFSQLLKMSCIEETRTHSRNTVTSKQKQYTQIILENQYRFCDLKTTRDYIDLLALLHYRDIKKVGSGAQSQAFKALNQQEHLVAVKISQNTQENLYAALMQRQINQDVAENFVGNYLFQYQILEVEDILIIEEELAQNTLEDLIERKQHMNENFTDYEILQIIKDIVDQLYNLHIGRQSAHNDIKPENILIQDGKFILHDFGAIRQVPKDQDQVEINQIFGTILYMSPLKFEHYLSTNQKQQLDIHITHTIDAISNNFKHNPFKSDIYSLGLVLLQLLLHNDKINLKKQIECLFYEQRQQNLPTLIEKYEIYLYSEKFFLFDHKLKRIKPLLKLLLDENEDTRISTIELATLFNSQICASIQTSFTQQFVPAIWKSEQGTCQLAYSLKSQIYQGSYNKEKQKRDGFGIMYKAPKNDLIFKIQRHKKDKKSICDDEQDFDISQVTQLQESKQNLSAKQSLVQSQLQILYSGHWLNNLPHGKGELHLYNTVSDLNYKEINIDYGKLINKIDDHHEEHQLTINSQFYFGLLDSKTTINGLEAQFFLNISERLAEEDFMVGRFYYKFVFDAATQKYFGYQQPYDFTVIDLVDLNDTEIICLIISRFIKNLRSKIIHFEVRRYVIEKQIFLKDKNNNYIYIRFDGQNQKDSQQRQQKDIQNRKLIQSQIVQTKSTTACCVKQKKKVNQNQQKDIEIQSDLLESQIVLECLNQQKQNVNELILQTTSLSSQTLEWLFADDMISQIEVLSFNNSLIKDSQLKLILMSQSVTQVRDLDLSNTQLSIQTVTALINSDNLNKLHKLRMAGCQQCQQFEDFIICDKAQKLTLLDISNNKWVDANLLKLFTPVYMSNLNQLNLDKTSITEKDIRKFLDTPLGKKVILVQTTSKQWESQIIDFKICIRTANSLFENIRSLEKYGYMSQYDMEENTYIRDETLKRIAHSQGLQNIEHLNLKNQDITQYGMKHFLQSQFITNIISINLSNTKINGEVLKLIYSSKIQHLKILKLKNCNQIMFDDVQLFLKNYKAAYLQKFYISSRQISTKKLVTELKNLQSLTQTQIIFNKQEKLIDISSLLTTILTWVAILISKQRLQKFTLDLRDCKGINNGFDLFLEEIQSLKGEHSCALIFKISNSSLSTEIIKQLEQNYKSVQTFQKEGQFQQQDDSYSIVFSIMHLLQWTDSGVSIFGFCCWIISKFHLGQIWDFGIYTYDTYLSVNLLSNTFNILVVVSGLVLRLQLQIFIVVKGSKVLDFVFSLYLWHFIICCVLSSSEFNNMWLIINTIISILTIFLGEYLCVRFDQQDTLIIDRLFKNKKKPVAEHKRNDDIIKINIQ</sequence>
<dbReference type="InterPro" id="IPR000719">
    <property type="entry name" value="Prot_kinase_dom"/>
</dbReference>
<evidence type="ECO:0000256" key="1">
    <source>
        <dbReference type="ARBA" id="ARBA00004141"/>
    </source>
</evidence>
<dbReference type="Proteomes" id="UP000683925">
    <property type="component" value="Unassembled WGS sequence"/>
</dbReference>
<keyword evidence="6" id="KW-0418">Kinase</keyword>
<evidence type="ECO:0000256" key="8">
    <source>
        <dbReference type="ARBA" id="ARBA00022989"/>
    </source>
</evidence>
<dbReference type="PANTHER" id="PTHR43671:SF106">
    <property type="entry name" value="NIMA-LIKE KINASE"/>
    <property type="match status" value="1"/>
</dbReference>
<feature type="transmembrane region" description="Helical" evidence="10">
    <location>
        <begin position="1322"/>
        <end position="1341"/>
    </location>
</feature>
<evidence type="ECO:0000259" key="11">
    <source>
        <dbReference type="PROSITE" id="PS50011"/>
    </source>
</evidence>